<proteinExistence type="predicted"/>
<dbReference type="Pfam" id="PF20150">
    <property type="entry name" value="2EXR"/>
    <property type="match status" value="1"/>
</dbReference>
<dbReference type="PANTHER" id="PTHR35910">
    <property type="entry name" value="2EXR DOMAIN-CONTAINING PROTEIN"/>
    <property type="match status" value="1"/>
</dbReference>
<accession>A0A3D8SS28</accession>
<dbReference type="PANTHER" id="PTHR35910:SF6">
    <property type="entry name" value="2EXR DOMAIN-CONTAINING PROTEIN"/>
    <property type="match status" value="1"/>
</dbReference>
<feature type="domain" description="2EXR" evidence="1">
    <location>
        <begin position="43"/>
        <end position="124"/>
    </location>
</feature>
<comment type="caution">
    <text evidence="2">The sequence shown here is derived from an EMBL/GenBank/DDBJ whole genome shotgun (WGS) entry which is preliminary data.</text>
</comment>
<reference evidence="2 3" key="1">
    <citation type="journal article" date="2018" name="IMA Fungus">
        <title>IMA Genome-F 9: Draft genome sequence of Annulohypoxylon stygium, Aspergillus mulundensis, Berkeleyomyces basicola (syn. Thielaviopsis basicola), Ceratocystis smalleyi, two Cercospora beticola strains, Coleophoma cylindrospora, Fusarium fracticaudum, Phialophora cf. hyalina, and Morchella septimelata.</title>
        <authorList>
            <person name="Wingfield B.D."/>
            <person name="Bills G.F."/>
            <person name="Dong Y."/>
            <person name="Huang W."/>
            <person name="Nel W.J."/>
            <person name="Swalarsk-Parry B.S."/>
            <person name="Vaghefi N."/>
            <person name="Wilken P.M."/>
            <person name="An Z."/>
            <person name="de Beer Z.W."/>
            <person name="De Vos L."/>
            <person name="Chen L."/>
            <person name="Duong T.A."/>
            <person name="Gao Y."/>
            <person name="Hammerbacher A."/>
            <person name="Kikkert J.R."/>
            <person name="Li Y."/>
            <person name="Li H."/>
            <person name="Li K."/>
            <person name="Li Q."/>
            <person name="Liu X."/>
            <person name="Ma X."/>
            <person name="Naidoo K."/>
            <person name="Pethybridge S.J."/>
            <person name="Sun J."/>
            <person name="Steenkamp E.T."/>
            <person name="van der Nest M.A."/>
            <person name="van Wyk S."/>
            <person name="Wingfield M.J."/>
            <person name="Xiong C."/>
            <person name="Yue Q."/>
            <person name="Zhang X."/>
        </authorList>
    </citation>
    <scope>NUCLEOTIDE SEQUENCE [LARGE SCALE GENOMIC DNA]</scope>
    <source>
        <strain evidence="2 3">BP6252</strain>
    </source>
</reference>
<dbReference type="OrthoDB" id="3448456at2759"/>
<keyword evidence="3" id="KW-1185">Reference proteome</keyword>
<sequence>MLSSIQSPPVLAADITELIATTQNLDLNRQSEPREPAAPESTTFWDIPIEVRLHLWRLSLPNPRIIKVSTGPNNDRAHICGGFSPVPTILHICRESRVYALSILRLGFGRIPFLFYWNPRADTIFLFAEDGIDAMDLCESSPTLVPKMRHLALKLSNELLRLLVADWQQAEPQLKWLRQMQHLKTLTMVLETGQLLGGHVLQTRNLVWHEPLDVKIERYGLSAREIEDCLRASFESYRLEKEPEWNPPSVRVLIAGVRKARRSGFCLWPSKT</sequence>
<name>A0A3D8SS28_9HELO</name>
<protein>
    <recommendedName>
        <fullName evidence="1">2EXR domain-containing protein</fullName>
    </recommendedName>
</protein>
<dbReference type="Proteomes" id="UP000256645">
    <property type="component" value="Unassembled WGS sequence"/>
</dbReference>
<evidence type="ECO:0000259" key="1">
    <source>
        <dbReference type="Pfam" id="PF20150"/>
    </source>
</evidence>
<dbReference type="InterPro" id="IPR045518">
    <property type="entry name" value="2EXR"/>
</dbReference>
<dbReference type="AlphaFoldDB" id="A0A3D8SS28"/>
<evidence type="ECO:0000313" key="3">
    <source>
        <dbReference type="Proteomes" id="UP000256645"/>
    </source>
</evidence>
<evidence type="ECO:0000313" key="2">
    <source>
        <dbReference type="EMBL" id="RDW89107.1"/>
    </source>
</evidence>
<gene>
    <name evidence="2" type="ORF">BP6252_01139</name>
</gene>
<dbReference type="EMBL" id="PDLM01000001">
    <property type="protein sequence ID" value="RDW89107.1"/>
    <property type="molecule type" value="Genomic_DNA"/>
</dbReference>
<organism evidence="2 3">
    <name type="scientific">Coleophoma cylindrospora</name>
    <dbReference type="NCBI Taxonomy" id="1849047"/>
    <lineage>
        <taxon>Eukaryota</taxon>
        <taxon>Fungi</taxon>
        <taxon>Dikarya</taxon>
        <taxon>Ascomycota</taxon>
        <taxon>Pezizomycotina</taxon>
        <taxon>Leotiomycetes</taxon>
        <taxon>Helotiales</taxon>
        <taxon>Dermateaceae</taxon>
        <taxon>Coleophoma</taxon>
    </lineage>
</organism>